<sequence>MKVAMNVPHHHHQVACHYQQGQRYGTTKLDILRGTTVCSSASEPLQTLSENSNETNFNYGAAVDDYVNSTEYIAVQENTAVGAPLAIETVNINELPVHIEGNITVQDLHNSIDQLKYICLENQKCINDIYKILRNMSLKEGEINVSQKEKFCKWLPLVDLDKLKQFEDELNQPPDLNESFVSIWVAVYLTFTKMLLSY</sequence>
<name>A0A1Y1N0A8_PHOPY</name>
<dbReference type="EMBL" id="GEZM01018386">
    <property type="protein sequence ID" value="JAV90221.1"/>
    <property type="molecule type" value="Transcribed_RNA"/>
</dbReference>
<evidence type="ECO:0000313" key="1">
    <source>
        <dbReference type="EMBL" id="JAV90290.1"/>
    </source>
</evidence>
<dbReference type="EMBL" id="GEZM01018375">
    <property type="protein sequence ID" value="JAV90290.1"/>
    <property type="molecule type" value="Transcribed_RNA"/>
</dbReference>
<accession>A0A1Y1N0A8</accession>
<dbReference type="AlphaFoldDB" id="A0A1Y1N0A8"/>
<protein>
    <submittedName>
        <fullName evidence="1">Uncharacterized protein</fullName>
    </submittedName>
</protein>
<dbReference type="EMBL" id="GEZM01018382">
    <property type="protein sequence ID" value="JAV90253.1"/>
    <property type="molecule type" value="Transcribed_RNA"/>
</dbReference>
<dbReference type="EMBL" id="GEZM01018387">
    <property type="protein sequence ID" value="JAV90211.1"/>
    <property type="molecule type" value="Transcribed_RNA"/>
</dbReference>
<dbReference type="EMBL" id="GEZM01018385">
    <property type="protein sequence ID" value="JAV90225.1"/>
    <property type="molecule type" value="Transcribed_RNA"/>
</dbReference>
<proteinExistence type="predicted"/>
<dbReference type="EMBL" id="GEZM01018377">
    <property type="protein sequence ID" value="JAV90282.1"/>
    <property type="molecule type" value="Transcribed_RNA"/>
</dbReference>
<reference evidence="1" key="1">
    <citation type="journal article" date="2016" name="Sci. Rep.">
        <title>Molecular characterization of firefly nuptial gifts: a multi-omics approach sheds light on postcopulatory sexual selection.</title>
        <authorList>
            <person name="Al-Wathiqui N."/>
            <person name="Fallon T.R."/>
            <person name="South A."/>
            <person name="Weng J.K."/>
            <person name="Lewis S.M."/>
        </authorList>
    </citation>
    <scope>NUCLEOTIDE SEQUENCE</scope>
</reference>
<organism evidence="1">
    <name type="scientific">Photinus pyralis</name>
    <name type="common">Common eastern firefly</name>
    <name type="synonym">Lampyris pyralis</name>
    <dbReference type="NCBI Taxonomy" id="7054"/>
    <lineage>
        <taxon>Eukaryota</taxon>
        <taxon>Metazoa</taxon>
        <taxon>Ecdysozoa</taxon>
        <taxon>Arthropoda</taxon>
        <taxon>Hexapoda</taxon>
        <taxon>Insecta</taxon>
        <taxon>Pterygota</taxon>
        <taxon>Neoptera</taxon>
        <taxon>Endopterygota</taxon>
        <taxon>Coleoptera</taxon>
        <taxon>Polyphaga</taxon>
        <taxon>Elateriformia</taxon>
        <taxon>Elateroidea</taxon>
        <taxon>Lampyridae</taxon>
        <taxon>Lampyrinae</taxon>
        <taxon>Photinus</taxon>
    </lineage>
</organism>
<dbReference type="EMBL" id="GEZM01018372">
    <property type="protein sequence ID" value="JAV90303.1"/>
    <property type="molecule type" value="Transcribed_RNA"/>
</dbReference>
<dbReference type="EMBL" id="GEZM01018381">
    <property type="protein sequence ID" value="JAV90255.1"/>
    <property type="molecule type" value="Transcribed_RNA"/>
</dbReference>